<evidence type="ECO:0000256" key="6">
    <source>
        <dbReference type="SAM" id="Phobius"/>
    </source>
</evidence>
<organism evidence="7 8">
    <name type="scientific">Ferruginivarius sediminum</name>
    <dbReference type="NCBI Taxonomy" id="2661937"/>
    <lineage>
        <taxon>Bacteria</taxon>
        <taxon>Pseudomonadati</taxon>
        <taxon>Pseudomonadota</taxon>
        <taxon>Alphaproteobacteria</taxon>
        <taxon>Rhodospirillales</taxon>
        <taxon>Rhodospirillaceae</taxon>
        <taxon>Ferruginivarius</taxon>
    </lineage>
</organism>
<evidence type="ECO:0000256" key="3">
    <source>
        <dbReference type="ARBA" id="ARBA00022692"/>
    </source>
</evidence>
<dbReference type="Pfam" id="PF02653">
    <property type="entry name" value="BPD_transp_2"/>
    <property type="match status" value="1"/>
</dbReference>
<feature type="transmembrane region" description="Helical" evidence="6">
    <location>
        <begin position="93"/>
        <end position="111"/>
    </location>
</feature>
<dbReference type="AlphaFoldDB" id="A0A369TFC0"/>
<evidence type="ECO:0000256" key="2">
    <source>
        <dbReference type="ARBA" id="ARBA00022475"/>
    </source>
</evidence>
<evidence type="ECO:0000313" key="7">
    <source>
        <dbReference type="EMBL" id="RDD63950.1"/>
    </source>
</evidence>
<gene>
    <name evidence="7" type="ORF">DRB17_00965</name>
</gene>
<dbReference type="InterPro" id="IPR043428">
    <property type="entry name" value="LivM-like"/>
</dbReference>
<name>A0A369TFC0_9PROT</name>
<feature type="transmembrane region" description="Helical" evidence="6">
    <location>
        <begin position="245"/>
        <end position="268"/>
    </location>
</feature>
<protein>
    <submittedName>
        <fullName evidence="7">Branched-chain amino acid ABC transporter permease</fullName>
    </submittedName>
</protein>
<feature type="transmembrane region" description="Helical" evidence="6">
    <location>
        <begin position="220"/>
        <end position="238"/>
    </location>
</feature>
<dbReference type="Proteomes" id="UP000253941">
    <property type="component" value="Unassembled WGS sequence"/>
</dbReference>
<dbReference type="CDD" id="cd06581">
    <property type="entry name" value="TM_PBP1_LivM_like"/>
    <property type="match status" value="1"/>
</dbReference>
<reference evidence="7 8" key="1">
    <citation type="submission" date="2018-07" db="EMBL/GenBank/DDBJ databases">
        <title>Venubactetium sediminum gen. nov., sp. nov., isolated from a marine solar saltern.</title>
        <authorList>
            <person name="Wang S."/>
        </authorList>
    </citation>
    <scope>NUCLEOTIDE SEQUENCE [LARGE SCALE GENOMIC DNA]</scope>
    <source>
        <strain evidence="7 8">WD2A32</strain>
    </source>
</reference>
<evidence type="ECO:0000256" key="4">
    <source>
        <dbReference type="ARBA" id="ARBA00022989"/>
    </source>
</evidence>
<feature type="transmembrane region" description="Helical" evidence="6">
    <location>
        <begin position="6"/>
        <end position="24"/>
    </location>
</feature>
<proteinExistence type="predicted"/>
<dbReference type="InterPro" id="IPR001851">
    <property type="entry name" value="ABC_transp_permease"/>
</dbReference>
<sequence length="332" mass="35264">MLEYAVFSLSLVGIYGILTLGLNVQWGMTGLFNIGVAAFFAIGAYTSGILTTPPTDAHLGGFALPIPVGMVGAIVVSGIMAFFVGIITLKLRADYLAIATIGIAEIVRLALKNETEITGGVRGMPGIPRPFDEMLGGQYELAFLIMLLILLGVLFIGLEKARTSAWGRVLRGIRENEDTTLAAGKDVVNFRLQAFVLGCCVMGFAGALYAHFISFISPDAFKPMLATFLVWVMLIAGGSGNNKGALLGAVAIWAIWSGTEIITGMLPADLTTRAGALRVLLIGVLLEVILVTRPEGLLSEAGERMRMIRREARRDKLAEDRGASGARSSAGE</sequence>
<dbReference type="PANTHER" id="PTHR30482">
    <property type="entry name" value="HIGH-AFFINITY BRANCHED-CHAIN AMINO ACID TRANSPORT SYSTEM PERMEASE"/>
    <property type="match status" value="1"/>
</dbReference>
<evidence type="ECO:0000313" key="8">
    <source>
        <dbReference type="Proteomes" id="UP000253941"/>
    </source>
</evidence>
<keyword evidence="4 6" id="KW-1133">Transmembrane helix</keyword>
<feature type="transmembrane region" description="Helical" evidence="6">
    <location>
        <begin position="31"/>
        <end position="50"/>
    </location>
</feature>
<comment type="subcellular location">
    <subcellularLocation>
        <location evidence="1">Cell membrane</location>
        <topology evidence="1">Multi-pass membrane protein</topology>
    </subcellularLocation>
</comment>
<keyword evidence="5 6" id="KW-0472">Membrane</keyword>
<dbReference type="GO" id="GO:0005886">
    <property type="term" value="C:plasma membrane"/>
    <property type="evidence" value="ECO:0007669"/>
    <property type="project" value="UniProtKB-SubCell"/>
</dbReference>
<feature type="transmembrane region" description="Helical" evidence="6">
    <location>
        <begin position="141"/>
        <end position="158"/>
    </location>
</feature>
<keyword evidence="8" id="KW-1185">Reference proteome</keyword>
<dbReference type="PANTHER" id="PTHR30482:SF10">
    <property type="entry name" value="HIGH-AFFINITY BRANCHED-CHAIN AMINO ACID TRANSPORT PROTEIN BRAE"/>
    <property type="match status" value="1"/>
</dbReference>
<evidence type="ECO:0000256" key="5">
    <source>
        <dbReference type="ARBA" id="ARBA00023136"/>
    </source>
</evidence>
<feature type="transmembrane region" description="Helical" evidence="6">
    <location>
        <begin position="274"/>
        <end position="292"/>
    </location>
</feature>
<feature type="transmembrane region" description="Helical" evidence="6">
    <location>
        <begin position="62"/>
        <end position="86"/>
    </location>
</feature>
<keyword evidence="2" id="KW-1003">Cell membrane</keyword>
<comment type="caution">
    <text evidence="7">The sequence shown here is derived from an EMBL/GenBank/DDBJ whole genome shotgun (WGS) entry which is preliminary data.</text>
</comment>
<keyword evidence="3 6" id="KW-0812">Transmembrane</keyword>
<accession>A0A369TFC0</accession>
<dbReference type="GO" id="GO:0015658">
    <property type="term" value="F:branched-chain amino acid transmembrane transporter activity"/>
    <property type="evidence" value="ECO:0007669"/>
    <property type="project" value="InterPro"/>
</dbReference>
<evidence type="ECO:0000256" key="1">
    <source>
        <dbReference type="ARBA" id="ARBA00004651"/>
    </source>
</evidence>
<dbReference type="EMBL" id="QPMH01000001">
    <property type="protein sequence ID" value="RDD63950.1"/>
    <property type="molecule type" value="Genomic_DNA"/>
</dbReference>
<feature type="transmembrane region" description="Helical" evidence="6">
    <location>
        <begin position="194"/>
        <end position="214"/>
    </location>
</feature>